<comment type="caution">
    <text evidence="1">The sequence shown here is derived from an EMBL/GenBank/DDBJ whole genome shotgun (WGS) entry which is preliminary data.</text>
</comment>
<proteinExistence type="predicted"/>
<evidence type="ECO:0000313" key="2">
    <source>
        <dbReference type="Proteomes" id="UP000290174"/>
    </source>
</evidence>
<dbReference type="InterPro" id="IPR025984">
    <property type="entry name" value="DCTPP"/>
</dbReference>
<sequence length="112" mass="12972">MEEIVKALRQFRDDRNWSRFHTPKDLAISVSIEAGELLEIFQWQHDGHDLDGLDRSRVAAEAADVLLYTLMLFDRLGLDPTAEAMRKIRLNAQRYPVEKTFDKPASFLKALK</sequence>
<dbReference type="PANTHER" id="PTHR46523:SF1">
    <property type="entry name" value="DCTP PYROPHOSPHATASE 1"/>
    <property type="match status" value="1"/>
</dbReference>
<dbReference type="InterPro" id="IPR052555">
    <property type="entry name" value="dCTP_Pyrophosphatase"/>
</dbReference>
<accession>A0A4Q0QAK8</accession>
<name>A0A4Q0QAK8_9BRAD</name>
<dbReference type="Pfam" id="PF12643">
    <property type="entry name" value="MazG-like"/>
    <property type="match status" value="1"/>
</dbReference>
<dbReference type="AlphaFoldDB" id="A0A4Q0QAK8"/>
<protein>
    <submittedName>
        <fullName evidence="1">Nucleotide pyrophosphohydrolase</fullName>
    </submittedName>
</protein>
<dbReference type="SUPFAM" id="SSF101386">
    <property type="entry name" value="all-alpha NTP pyrophosphatases"/>
    <property type="match status" value="1"/>
</dbReference>
<evidence type="ECO:0000313" key="1">
    <source>
        <dbReference type="EMBL" id="RXG86541.1"/>
    </source>
</evidence>
<dbReference type="CDD" id="cd11537">
    <property type="entry name" value="NTP-PPase_RS21-C6_like"/>
    <property type="match status" value="1"/>
</dbReference>
<keyword evidence="1" id="KW-0378">Hydrolase</keyword>
<dbReference type="Proteomes" id="UP000290174">
    <property type="component" value="Unassembled WGS sequence"/>
</dbReference>
<dbReference type="PANTHER" id="PTHR46523">
    <property type="entry name" value="DCTP PYROPHOSPHATASE 1"/>
    <property type="match status" value="1"/>
</dbReference>
<dbReference type="GO" id="GO:0047429">
    <property type="term" value="F:nucleoside triphosphate diphosphatase activity"/>
    <property type="evidence" value="ECO:0007669"/>
    <property type="project" value="InterPro"/>
</dbReference>
<organism evidence="1 2">
    <name type="scientific">Bradyrhizobium zhanjiangense</name>
    <dbReference type="NCBI Taxonomy" id="1325107"/>
    <lineage>
        <taxon>Bacteria</taxon>
        <taxon>Pseudomonadati</taxon>
        <taxon>Pseudomonadota</taxon>
        <taxon>Alphaproteobacteria</taxon>
        <taxon>Hyphomicrobiales</taxon>
        <taxon>Nitrobacteraceae</taxon>
        <taxon>Bradyrhizobium</taxon>
    </lineage>
</organism>
<gene>
    <name evidence="1" type="ORF">EAS61_33140</name>
</gene>
<dbReference type="EMBL" id="RKMK01000047">
    <property type="protein sequence ID" value="RXG86541.1"/>
    <property type="molecule type" value="Genomic_DNA"/>
</dbReference>
<dbReference type="PIRSF" id="PIRSF029826">
    <property type="entry name" value="UCP029826_pph"/>
    <property type="match status" value="1"/>
</dbReference>
<dbReference type="Gene3D" id="1.10.287.1080">
    <property type="entry name" value="MazG-like"/>
    <property type="match status" value="1"/>
</dbReference>
<dbReference type="GO" id="GO:0009143">
    <property type="term" value="P:nucleoside triphosphate catabolic process"/>
    <property type="evidence" value="ECO:0007669"/>
    <property type="project" value="InterPro"/>
</dbReference>
<reference evidence="1 2" key="1">
    <citation type="submission" date="2018-11" db="EMBL/GenBank/DDBJ databases">
        <title>Bradyrhizobium sp. nov., isolated from effective nodules of peanut in China.</title>
        <authorList>
            <person name="Li Y."/>
        </authorList>
    </citation>
    <scope>NUCLEOTIDE SEQUENCE [LARGE SCALE GENOMIC DNA]</scope>
    <source>
        <strain evidence="1 2">CCBAU 51770</strain>
    </source>
</reference>
<dbReference type="RefSeq" id="WP_128937035.1">
    <property type="nucleotide sequence ID" value="NZ_CP022221.1"/>
</dbReference>